<evidence type="ECO:0000313" key="2">
    <source>
        <dbReference type="EMBL" id="ABP55995.1"/>
    </source>
</evidence>
<dbReference type="KEGG" id="stp:Strop_3564"/>
<keyword evidence="3" id="KW-1185">Reference proteome</keyword>
<dbReference type="RefSeq" id="WP_012014770.1">
    <property type="nucleotide sequence ID" value="NC_009380.1"/>
</dbReference>
<dbReference type="EMBL" id="CP000667">
    <property type="protein sequence ID" value="ABP55995.1"/>
    <property type="molecule type" value="Genomic_DNA"/>
</dbReference>
<proteinExistence type="predicted"/>
<gene>
    <name evidence="2" type="ordered locus">Strop_3564</name>
</gene>
<evidence type="ECO:0000313" key="3">
    <source>
        <dbReference type="Proteomes" id="UP000000235"/>
    </source>
</evidence>
<dbReference type="Pfam" id="PF02036">
    <property type="entry name" value="SCP2"/>
    <property type="match status" value="1"/>
</dbReference>
<dbReference type="Gene3D" id="3.30.1050.10">
    <property type="entry name" value="SCP2 sterol-binding domain"/>
    <property type="match status" value="1"/>
</dbReference>
<reference evidence="3" key="1">
    <citation type="journal article" date="2007" name="Proc. Natl. Acad. Sci. U.S.A.">
        <title>Genome sequencing reveals complex secondary metabolome in the marine actinomycete Salinispora tropica.</title>
        <authorList>
            <person name="Udwary D.W."/>
            <person name="Zeigler L."/>
            <person name="Asolkar R.N."/>
            <person name="Singan V."/>
            <person name="Lapidus A."/>
            <person name="Fenical W."/>
            <person name="Jensen P.R."/>
            <person name="Moore B.S."/>
        </authorList>
    </citation>
    <scope>NUCLEOTIDE SEQUENCE [LARGE SCALE GENOMIC DNA]</scope>
    <source>
        <strain evidence="3">ATCC BAA-916 / DSM 44818 / CNB-440</strain>
    </source>
</reference>
<accession>A4XAP6</accession>
<dbReference type="AlphaFoldDB" id="A4XAP6"/>
<feature type="domain" description="SCP2" evidence="1">
    <location>
        <begin position="10"/>
        <end position="105"/>
    </location>
</feature>
<dbReference type="Proteomes" id="UP000000235">
    <property type="component" value="Chromosome"/>
</dbReference>
<dbReference type="InterPro" id="IPR036527">
    <property type="entry name" value="SCP2_sterol-bd_dom_sf"/>
</dbReference>
<dbReference type="SUPFAM" id="SSF55718">
    <property type="entry name" value="SCP-like"/>
    <property type="match status" value="1"/>
</dbReference>
<dbReference type="PATRIC" id="fig|369723.5.peg.3678"/>
<dbReference type="eggNOG" id="COG3255">
    <property type="taxonomic scope" value="Bacteria"/>
</dbReference>
<sequence>MSEATTAFFKDLERRGYEPLLMKTTGTVRFDLHEGAHTTHWFVRIDRGQLRVSREDLKADATIGLSPALFEELAAGRKHGIAASLRGDLTVSGDPRLFVQVERLFPGDPHSRGPRPAFEREVR</sequence>
<evidence type="ECO:0000259" key="1">
    <source>
        <dbReference type="Pfam" id="PF02036"/>
    </source>
</evidence>
<name>A4XAP6_SALTO</name>
<dbReference type="HOGENOM" id="CLU_151893_0_0_11"/>
<protein>
    <recommendedName>
        <fullName evidence="1">SCP2 domain-containing protein</fullName>
    </recommendedName>
</protein>
<organism evidence="2 3">
    <name type="scientific">Salinispora tropica (strain ATCC BAA-916 / DSM 44818 / JCM 13857 / NBRC 105044 / CNB-440)</name>
    <dbReference type="NCBI Taxonomy" id="369723"/>
    <lineage>
        <taxon>Bacteria</taxon>
        <taxon>Bacillati</taxon>
        <taxon>Actinomycetota</taxon>
        <taxon>Actinomycetes</taxon>
        <taxon>Micromonosporales</taxon>
        <taxon>Micromonosporaceae</taxon>
        <taxon>Salinispora</taxon>
    </lineage>
</organism>
<dbReference type="STRING" id="369723.Strop_3564"/>
<dbReference type="InterPro" id="IPR003033">
    <property type="entry name" value="SCP2_sterol-bd_dom"/>
</dbReference>